<dbReference type="InterPro" id="IPR050263">
    <property type="entry name" value="Bact_Fimbrial_Adh_Pro"/>
</dbReference>
<keyword evidence="1" id="KW-0732">Signal</keyword>
<keyword evidence="3" id="KW-1185">Reference proteome</keyword>
<dbReference type="SUPFAM" id="SSF49401">
    <property type="entry name" value="Bacterial adhesins"/>
    <property type="match status" value="1"/>
</dbReference>
<dbReference type="Proteomes" id="UP000093391">
    <property type="component" value="Chromosome"/>
</dbReference>
<dbReference type="RefSeq" id="WP_067555667.1">
    <property type="nucleotide sequence ID" value="NZ_CP016895.1"/>
</dbReference>
<dbReference type="PANTHER" id="PTHR33420">
    <property type="entry name" value="FIMBRIAL SUBUNIT ELFA-RELATED"/>
    <property type="match status" value="1"/>
</dbReference>
<feature type="chain" id="PRO_5008539948" evidence="1">
    <location>
        <begin position="23"/>
        <end position="177"/>
    </location>
</feature>
<proteinExistence type="predicted"/>
<dbReference type="Gene3D" id="2.60.40.1090">
    <property type="entry name" value="Fimbrial-type adhesion domain"/>
    <property type="match status" value="1"/>
</dbReference>
<gene>
    <name evidence="2" type="ORF">BFG52_10295</name>
</gene>
<reference evidence="2 3" key="1">
    <citation type="submission" date="2016-08" db="EMBL/GenBank/DDBJ databases">
        <authorList>
            <person name="Seilhamer J.J."/>
        </authorList>
    </citation>
    <scope>NUCLEOTIDE SEQUENCE [LARGE SCALE GENOMIC DNA]</scope>
    <source>
        <strain evidence="2 3">BRTC-1</strain>
    </source>
</reference>
<accession>A0A1B2M0K1</accession>
<dbReference type="PANTHER" id="PTHR33420:SF10">
    <property type="entry name" value="FIMBRIAE MAJOR SUBUNIT"/>
    <property type="match status" value="1"/>
</dbReference>
<sequence>MKKLTLSLGVLTALLAANSSFAATTGSVYINGKIEGQTCRLTDDSVTQHIRIPTGYTRDLGNAGDVSPQQERFAIKIIECEKNVTAGIRFDRTNVEANNAGTLRNIYQGRNAAKNVNIQLLHEDKPINLAAQTQDHYLTTITYDDTINYQYAARYYATAQAERGEVRTLTTFQIDYK</sequence>
<protein>
    <submittedName>
        <fullName evidence="2">Uncharacterized protein</fullName>
    </submittedName>
</protein>
<evidence type="ECO:0000256" key="1">
    <source>
        <dbReference type="SAM" id="SignalP"/>
    </source>
</evidence>
<dbReference type="STRING" id="1789224.BFG52_10295"/>
<name>A0A1B2M0K1_9GAMM</name>
<evidence type="ECO:0000313" key="2">
    <source>
        <dbReference type="EMBL" id="AOA58705.1"/>
    </source>
</evidence>
<dbReference type="GO" id="GO:0043709">
    <property type="term" value="P:cell adhesion involved in single-species biofilm formation"/>
    <property type="evidence" value="ECO:0007669"/>
    <property type="project" value="TreeGrafter"/>
</dbReference>
<dbReference type="EMBL" id="CP016895">
    <property type="protein sequence ID" value="AOA58705.1"/>
    <property type="molecule type" value="Genomic_DNA"/>
</dbReference>
<dbReference type="OrthoDB" id="6887929at2"/>
<dbReference type="InterPro" id="IPR036937">
    <property type="entry name" value="Adhesion_dom_fimbrial_sf"/>
</dbReference>
<organism evidence="2 3">
    <name type="scientific">Acinetobacter larvae</name>
    <dbReference type="NCBI Taxonomy" id="1789224"/>
    <lineage>
        <taxon>Bacteria</taxon>
        <taxon>Pseudomonadati</taxon>
        <taxon>Pseudomonadota</taxon>
        <taxon>Gammaproteobacteria</taxon>
        <taxon>Moraxellales</taxon>
        <taxon>Moraxellaceae</taxon>
        <taxon>Acinetobacter</taxon>
    </lineage>
</organism>
<evidence type="ECO:0000313" key="3">
    <source>
        <dbReference type="Proteomes" id="UP000093391"/>
    </source>
</evidence>
<dbReference type="KEGG" id="ala:BFG52_10295"/>
<feature type="signal peptide" evidence="1">
    <location>
        <begin position="1"/>
        <end position="22"/>
    </location>
</feature>
<dbReference type="AlphaFoldDB" id="A0A1B2M0K1"/>
<dbReference type="InterPro" id="IPR008966">
    <property type="entry name" value="Adhesion_dom_sf"/>
</dbReference>
<dbReference type="GO" id="GO:0009289">
    <property type="term" value="C:pilus"/>
    <property type="evidence" value="ECO:0007669"/>
    <property type="project" value="InterPro"/>
</dbReference>